<evidence type="ECO:0000313" key="2">
    <source>
        <dbReference type="Proteomes" id="UP001177021"/>
    </source>
</evidence>
<gene>
    <name evidence="1" type="ORF">MILVUS5_LOCUS10225</name>
</gene>
<keyword evidence="2" id="KW-1185">Reference proteome</keyword>
<accession>A0ACB0J9M6</accession>
<dbReference type="EMBL" id="CASHSV030000024">
    <property type="protein sequence ID" value="CAJ2640362.1"/>
    <property type="molecule type" value="Genomic_DNA"/>
</dbReference>
<name>A0ACB0J9M6_TRIPR</name>
<proteinExistence type="predicted"/>
<comment type="caution">
    <text evidence="1">The sequence shown here is derived from an EMBL/GenBank/DDBJ whole genome shotgun (WGS) entry which is preliminary data.</text>
</comment>
<reference evidence="1" key="1">
    <citation type="submission" date="2023-10" db="EMBL/GenBank/DDBJ databases">
        <authorList>
            <person name="Rodriguez Cubillos JULIANA M."/>
            <person name="De Vega J."/>
        </authorList>
    </citation>
    <scope>NUCLEOTIDE SEQUENCE</scope>
</reference>
<evidence type="ECO:0000313" key="1">
    <source>
        <dbReference type="EMBL" id="CAJ2640362.1"/>
    </source>
</evidence>
<dbReference type="Proteomes" id="UP001177021">
    <property type="component" value="Unassembled WGS sequence"/>
</dbReference>
<organism evidence="1 2">
    <name type="scientific">Trifolium pratense</name>
    <name type="common">Red clover</name>
    <dbReference type="NCBI Taxonomy" id="57577"/>
    <lineage>
        <taxon>Eukaryota</taxon>
        <taxon>Viridiplantae</taxon>
        <taxon>Streptophyta</taxon>
        <taxon>Embryophyta</taxon>
        <taxon>Tracheophyta</taxon>
        <taxon>Spermatophyta</taxon>
        <taxon>Magnoliopsida</taxon>
        <taxon>eudicotyledons</taxon>
        <taxon>Gunneridae</taxon>
        <taxon>Pentapetalae</taxon>
        <taxon>rosids</taxon>
        <taxon>fabids</taxon>
        <taxon>Fabales</taxon>
        <taxon>Fabaceae</taxon>
        <taxon>Papilionoideae</taxon>
        <taxon>50 kb inversion clade</taxon>
        <taxon>NPAAA clade</taxon>
        <taxon>Hologalegina</taxon>
        <taxon>IRL clade</taxon>
        <taxon>Trifolieae</taxon>
        <taxon>Trifolium</taxon>
    </lineage>
</organism>
<sequence length="705" mass="80088">MASTSNVGASSAATVNEAPPSASAARVRVPPKNSAGNKTDPAWEYATSIDIKTRKVKCKLCDWEFTGSAFRIKHHLAGTNSNVRPCPNCPPEIRKKFLVITDGLQEKLLKKIHVDINIEGDADVEVGDGDAAGAKGKRKSQGELARKDMYKRGLTQAKQSTINGAYKKETREDACKDIALFFYNNAIPFNVARSDEYFKMFDNVTKHDRKRRTILNFLVHSPKGTVFLKSIDASDITKTADKVFKMIDDVVEEVGEENVVQVVMDNAANYKAAGELLMQKRSNLYWTPCAAHCIDLMLEDFEKKIPLHKETIPKGKKITTYIYGRTSLICMLHRFTKNVDLIRPSLTRFATSYLTLGCLNDHRDELISMFKTNEWKTSKLAKSKDGIIVQKIVLNKMFWKNVLTCLRGAFLLIKVLRMVDSEEKAAMGYLYEEMDLAKENIKSSFNGVARSYTPLWNIIDQRWDKQLHRPLHAAGLYLNPKIRYAPGFVDDDEVTDGMYDCLLRLVDDPEKRAKVDYQLEDFKARKSNFGNEFATFALGNKTLTQWWESYGNKHKELQWFALRVLSLTCSSSGCERNWSAFERVHTKKRNRLKQITMNKVVFVMVNSKLGKTKIKRKSANYEIEEINSEDEGEEWIENVEDEEDEGDDTSLDVGQDASIGDVLGDDLELPPIDEEDDDDVVEENEDEDGDLDDYQDVGLEDILNV</sequence>
<protein>
    <submittedName>
        <fullName evidence="1">Uncharacterized protein</fullName>
    </submittedName>
</protein>